<protein>
    <submittedName>
        <fullName evidence="1">Uncharacterized protein</fullName>
    </submittedName>
</protein>
<evidence type="ECO:0000313" key="1">
    <source>
        <dbReference type="EnsemblPlants" id="AVESA.00010b.r2.1DG0151330.1.CDS"/>
    </source>
</evidence>
<accession>A0ACD5TZI0</accession>
<reference evidence="1" key="1">
    <citation type="submission" date="2021-05" db="EMBL/GenBank/DDBJ databases">
        <authorList>
            <person name="Scholz U."/>
            <person name="Mascher M."/>
            <person name="Fiebig A."/>
        </authorList>
    </citation>
    <scope>NUCLEOTIDE SEQUENCE [LARGE SCALE GENOMIC DNA]</scope>
</reference>
<keyword evidence="2" id="KW-1185">Reference proteome</keyword>
<proteinExistence type="predicted"/>
<dbReference type="Proteomes" id="UP001732700">
    <property type="component" value="Chromosome 1D"/>
</dbReference>
<sequence>MIHPSSGVVGFQRQSSGTTPVTMHHWTVLHSRLSLVVSPIWVLCYNGMMQLSVRRIWTGLVIPCVCELSFNVPRTVSRRKQTATALSARLQLFDLDLVDQVVTDDASRPLPVVVYLHGGGFMFISASSWALDTVCRRFCHQLGVVLVSVNYRPAPEHRYPAAYDDCMDVLRYLGSTGPGGLPAHISVSVAVDLSRCFLIGDSAGGNIAHHVALEWTVSPGASPHSGNTVVRLADIMLLQPYFGGEERTEAELTLDGMVPIVNIRLSDWAWRSFLPEGADRNHPAAHVTGQAGPEPELGEAFPPTMVVVGRYDPLQDWPRRYASMMLRKGKAVSLVEFPGAIHAFYGFPDLPDTVRLMEKMKDFIRNTAYLQRPSNDQYPASPLDLIQQSLCYPFFFCEKS</sequence>
<dbReference type="EnsemblPlants" id="AVESA.00010b.r2.1DG0151330.1">
    <property type="protein sequence ID" value="AVESA.00010b.r2.1DG0151330.1.CDS"/>
    <property type="gene ID" value="AVESA.00010b.r2.1DG0151330"/>
</dbReference>
<reference evidence="1" key="2">
    <citation type="submission" date="2025-09" db="UniProtKB">
        <authorList>
            <consortium name="EnsemblPlants"/>
        </authorList>
    </citation>
    <scope>IDENTIFICATION</scope>
</reference>
<name>A0ACD5TZI0_AVESA</name>
<organism evidence="1 2">
    <name type="scientific">Avena sativa</name>
    <name type="common">Oat</name>
    <dbReference type="NCBI Taxonomy" id="4498"/>
    <lineage>
        <taxon>Eukaryota</taxon>
        <taxon>Viridiplantae</taxon>
        <taxon>Streptophyta</taxon>
        <taxon>Embryophyta</taxon>
        <taxon>Tracheophyta</taxon>
        <taxon>Spermatophyta</taxon>
        <taxon>Magnoliopsida</taxon>
        <taxon>Liliopsida</taxon>
        <taxon>Poales</taxon>
        <taxon>Poaceae</taxon>
        <taxon>BOP clade</taxon>
        <taxon>Pooideae</taxon>
        <taxon>Poodae</taxon>
        <taxon>Poeae</taxon>
        <taxon>Poeae Chloroplast Group 1 (Aveneae type)</taxon>
        <taxon>Aveninae</taxon>
        <taxon>Avena</taxon>
    </lineage>
</organism>
<evidence type="ECO:0000313" key="2">
    <source>
        <dbReference type="Proteomes" id="UP001732700"/>
    </source>
</evidence>